<evidence type="ECO:0000313" key="2">
    <source>
        <dbReference type="EMBL" id="CAI6369793.1"/>
    </source>
</evidence>
<gene>
    <name evidence="2" type="ORF">MEUPH1_LOCUS23989</name>
</gene>
<dbReference type="EMBL" id="CARXXK010000062">
    <property type="protein sequence ID" value="CAI6369793.1"/>
    <property type="molecule type" value="Genomic_DNA"/>
</dbReference>
<organism evidence="2 3">
    <name type="scientific">Macrosiphum euphorbiae</name>
    <name type="common">potato aphid</name>
    <dbReference type="NCBI Taxonomy" id="13131"/>
    <lineage>
        <taxon>Eukaryota</taxon>
        <taxon>Metazoa</taxon>
        <taxon>Ecdysozoa</taxon>
        <taxon>Arthropoda</taxon>
        <taxon>Hexapoda</taxon>
        <taxon>Insecta</taxon>
        <taxon>Pterygota</taxon>
        <taxon>Neoptera</taxon>
        <taxon>Paraneoptera</taxon>
        <taxon>Hemiptera</taxon>
        <taxon>Sternorrhyncha</taxon>
        <taxon>Aphidomorpha</taxon>
        <taxon>Aphidoidea</taxon>
        <taxon>Aphididae</taxon>
        <taxon>Macrosiphini</taxon>
        <taxon>Macrosiphum</taxon>
    </lineage>
</organism>
<protein>
    <recommendedName>
        <fullName evidence="1">Ty3 transposon capsid-like protein domain-containing protein</fullName>
    </recommendedName>
</protein>
<feature type="domain" description="Ty3 transposon capsid-like protein" evidence="1">
    <location>
        <begin position="104"/>
        <end position="193"/>
    </location>
</feature>
<evidence type="ECO:0000313" key="3">
    <source>
        <dbReference type="Proteomes" id="UP001160148"/>
    </source>
</evidence>
<keyword evidence="3" id="KW-1185">Reference proteome</keyword>
<comment type="caution">
    <text evidence="2">The sequence shown here is derived from an EMBL/GenBank/DDBJ whole genome shotgun (WGS) entry which is preliminary data.</text>
</comment>
<reference evidence="2 3" key="1">
    <citation type="submission" date="2023-01" db="EMBL/GenBank/DDBJ databases">
        <authorList>
            <person name="Whitehead M."/>
        </authorList>
    </citation>
    <scope>NUCLEOTIDE SEQUENCE [LARGE SCALE GENOMIC DNA]</scope>
</reference>
<accession>A0AAV0XNU5</accession>
<dbReference type="Proteomes" id="UP001160148">
    <property type="component" value="Unassembled WGS sequence"/>
</dbReference>
<name>A0AAV0XNU5_9HEMI</name>
<sequence length="212" mass="24068">MVRRKSNTAYNFRSGINSIQPDENRGAAHMHDHDVAVNGDGAHEAALTPAIVTPPASGEGSNQNATPDLNAMFQLLMEQNRMLMQQLSVSNSKTNNEQSNSFYVMPDLNKSVKSFTGRESGSEAKDWLKTFIGMAEINKWSDALKIESIRANLNGPAQQWFKSRRFSSWENFEQQFTRTFIGIPNRTELWHTLVAKCVPYWSLGRNRRMKQL</sequence>
<proteinExistence type="predicted"/>
<evidence type="ECO:0000259" key="1">
    <source>
        <dbReference type="Pfam" id="PF19259"/>
    </source>
</evidence>
<dbReference type="Pfam" id="PF19259">
    <property type="entry name" value="Ty3_capsid"/>
    <property type="match status" value="1"/>
</dbReference>
<dbReference type="InterPro" id="IPR045358">
    <property type="entry name" value="Ty3_capsid"/>
</dbReference>
<dbReference type="AlphaFoldDB" id="A0AAV0XNU5"/>